<evidence type="ECO:0000259" key="10">
    <source>
        <dbReference type="SMART" id="SM01083"/>
    </source>
</evidence>
<evidence type="ECO:0000256" key="5">
    <source>
        <dbReference type="ARBA" id="ARBA00022728"/>
    </source>
</evidence>
<dbReference type="InterPro" id="IPR022209">
    <property type="entry name" value="CWC25"/>
</dbReference>
<comment type="caution">
    <text evidence="11">The sequence shown here is derived from an EMBL/GenBank/DDBJ whole genome shotgun (WGS) entry which is preliminary data.</text>
</comment>
<feature type="compositionally biased region" description="Basic and acidic residues" evidence="9">
    <location>
        <begin position="189"/>
        <end position="208"/>
    </location>
</feature>
<dbReference type="Pfam" id="PF12542">
    <property type="entry name" value="CWC25"/>
    <property type="match status" value="1"/>
</dbReference>
<reference evidence="11" key="1">
    <citation type="submission" date="2021-03" db="EMBL/GenBank/DDBJ databases">
        <authorList>
            <person name="Palmer J.M."/>
        </authorList>
    </citation>
    <scope>NUCLEOTIDE SEQUENCE</scope>
    <source>
        <strain evidence="11">ARV_011</strain>
    </source>
</reference>
<dbReference type="PANTHER" id="PTHR16196">
    <property type="entry name" value="CELL CYCLE CONTROL PROTEIN CWF25"/>
    <property type="match status" value="1"/>
</dbReference>
<evidence type="ECO:0000256" key="6">
    <source>
        <dbReference type="ARBA" id="ARBA00023054"/>
    </source>
</evidence>
<feature type="compositionally biased region" description="Basic residues" evidence="9">
    <location>
        <begin position="165"/>
        <end position="188"/>
    </location>
</feature>
<protein>
    <recommendedName>
        <fullName evidence="3">Pre-mRNA-splicing factor CWC25</fullName>
    </recommendedName>
</protein>
<dbReference type="GeneID" id="66117331"/>
<dbReference type="OrthoDB" id="21123at2759"/>
<evidence type="ECO:0000256" key="1">
    <source>
        <dbReference type="ARBA" id="ARBA00004123"/>
    </source>
</evidence>
<name>A0A9P7VBP8_9ASCO</name>
<dbReference type="PANTHER" id="PTHR16196:SF0">
    <property type="entry name" value="PRE-MRNA-SPLICING FACTOR CWC25 HOMOLOG"/>
    <property type="match status" value="1"/>
</dbReference>
<dbReference type="GO" id="GO:0005684">
    <property type="term" value="C:U2-type spliceosomal complex"/>
    <property type="evidence" value="ECO:0007669"/>
    <property type="project" value="TreeGrafter"/>
</dbReference>
<keyword evidence="12" id="KW-1185">Reference proteome</keyword>
<evidence type="ECO:0000256" key="9">
    <source>
        <dbReference type="SAM" id="MobiDB-lite"/>
    </source>
</evidence>
<dbReference type="Pfam" id="PF10197">
    <property type="entry name" value="Cir_N"/>
    <property type="match status" value="1"/>
</dbReference>
<evidence type="ECO:0000256" key="4">
    <source>
        <dbReference type="ARBA" id="ARBA00022664"/>
    </source>
</evidence>
<evidence type="ECO:0000256" key="2">
    <source>
        <dbReference type="ARBA" id="ARBA00006695"/>
    </source>
</evidence>
<dbReference type="RefSeq" id="XP_043050400.1">
    <property type="nucleotide sequence ID" value="XM_043194649.1"/>
</dbReference>
<feature type="region of interest" description="Disordered" evidence="9">
    <location>
        <begin position="137"/>
        <end position="230"/>
    </location>
</feature>
<keyword evidence="8" id="KW-0539">Nucleus</keyword>
<feature type="domain" description="CBF1-interacting co-repressor CIR N-terminal" evidence="10">
    <location>
        <begin position="10"/>
        <end position="46"/>
    </location>
</feature>
<keyword evidence="7" id="KW-0508">mRNA splicing</keyword>
<dbReference type="InterPro" id="IPR019339">
    <property type="entry name" value="CIR_N_dom"/>
</dbReference>
<proteinExistence type="inferred from homology"/>
<organism evidence="11 12">
    <name type="scientific">Scheffersomyces spartinae</name>
    <dbReference type="NCBI Taxonomy" id="45513"/>
    <lineage>
        <taxon>Eukaryota</taxon>
        <taxon>Fungi</taxon>
        <taxon>Dikarya</taxon>
        <taxon>Ascomycota</taxon>
        <taxon>Saccharomycotina</taxon>
        <taxon>Pichiomycetes</taxon>
        <taxon>Debaryomycetaceae</taxon>
        <taxon>Scheffersomyces</taxon>
    </lineage>
</organism>
<keyword evidence="4" id="KW-0507">mRNA processing</keyword>
<dbReference type="InterPro" id="IPR051376">
    <property type="entry name" value="CWC25_splicing_factor"/>
</dbReference>
<accession>A0A9P7VBP8</accession>
<keyword evidence="6" id="KW-0175">Coiled coil</keyword>
<dbReference type="GO" id="GO:0000398">
    <property type="term" value="P:mRNA splicing, via spliceosome"/>
    <property type="evidence" value="ECO:0007669"/>
    <property type="project" value="TreeGrafter"/>
</dbReference>
<feature type="compositionally biased region" description="Basic and acidic residues" evidence="9">
    <location>
        <begin position="217"/>
        <end position="230"/>
    </location>
</feature>
<dbReference type="Proteomes" id="UP000790833">
    <property type="component" value="Unassembled WGS sequence"/>
</dbReference>
<gene>
    <name evidence="11" type="primary">CWC25</name>
    <name evidence="11" type="ORF">KQ657_003957</name>
</gene>
<evidence type="ECO:0000256" key="3">
    <source>
        <dbReference type="ARBA" id="ARBA00020646"/>
    </source>
</evidence>
<evidence type="ECO:0000313" key="12">
    <source>
        <dbReference type="Proteomes" id="UP000790833"/>
    </source>
</evidence>
<sequence length="230" mass="27312">MPSDLNLKKSWHPGLLKNQKKVWEEEQDRLKEHQKVQKRQQELAEERTKLELLKLQYGDDLLKLPATERLKLNKLDWMYDDPTVKSSQGVVNEDGFHEVEGDFDVGKKEVEQLLLGKKKFDVERNSRLNKILGTDVTRTTTAATTSKNLYSDDPLAMIKQGMKREAKKSHDKRSRIDKHHPTSRKRHEQQRPKYTDKERREPYPDHVHLHSHRPKQNHNDPKKKWVSEQY</sequence>
<dbReference type="SMART" id="SM01083">
    <property type="entry name" value="Cir_N"/>
    <property type="match status" value="1"/>
</dbReference>
<dbReference type="EMBL" id="JAHMUF010000005">
    <property type="protein sequence ID" value="KAG7194853.1"/>
    <property type="molecule type" value="Genomic_DNA"/>
</dbReference>
<comment type="subcellular location">
    <subcellularLocation>
        <location evidence="1">Nucleus</location>
    </subcellularLocation>
</comment>
<evidence type="ECO:0000313" key="11">
    <source>
        <dbReference type="EMBL" id="KAG7194853.1"/>
    </source>
</evidence>
<dbReference type="AlphaFoldDB" id="A0A9P7VBP8"/>
<evidence type="ECO:0000256" key="8">
    <source>
        <dbReference type="ARBA" id="ARBA00023242"/>
    </source>
</evidence>
<keyword evidence="5" id="KW-0747">Spliceosome</keyword>
<evidence type="ECO:0000256" key="7">
    <source>
        <dbReference type="ARBA" id="ARBA00023187"/>
    </source>
</evidence>
<comment type="similarity">
    <text evidence="2">Belongs to the CWC25 family.</text>
</comment>